<dbReference type="PANTHER" id="PTHR23235:SF142">
    <property type="entry name" value="ZINC FINGER PROTEIN 384"/>
    <property type="match status" value="1"/>
</dbReference>
<evidence type="ECO:0000256" key="7">
    <source>
        <dbReference type="SAM" id="MobiDB-lite"/>
    </source>
</evidence>
<feature type="domain" description="C2H2-type" evidence="8">
    <location>
        <begin position="381"/>
        <end position="408"/>
    </location>
</feature>
<keyword evidence="2" id="KW-0677">Repeat</keyword>
<feature type="domain" description="C2H2-type" evidence="8">
    <location>
        <begin position="437"/>
        <end position="464"/>
    </location>
</feature>
<gene>
    <name evidence="9" type="ORF">JYU34_008355</name>
</gene>
<dbReference type="PROSITE" id="PS00028">
    <property type="entry name" value="ZINC_FINGER_C2H2_1"/>
    <property type="match status" value="9"/>
</dbReference>
<feature type="region of interest" description="Disordered" evidence="7">
    <location>
        <begin position="463"/>
        <end position="498"/>
    </location>
</feature>
<feature type="compositionally biased region" description="Basic and acidic residues" evidence="7">
    <location>
        <begin position="469"/>
        <end position="498"/>
    </location>
</feature>
<feature type="domain" description="C2H2-type" evidence="8">
    <location>
        <begin position="409"/>
        <end position="436"/>
    </location>
</feature>
<evidence type="ECO:0000256" key="5">
    <source>
        <dbReference type="ARBA" id="ARBA00023242"/>
    </source>
</evidence>
<accession>A0ABQ7QPA0</accession>
<feature type="domain" description="C2H2-type" evidence="8">
    <location>
        <begin position="353"/>
        <end position="380"/>
    </location>
</feature>
<evidence type="ECO:0000259" key="8">
    <source>
        <dbReference type="PROSITE" id="PS50157"/>
    </source>
</evidence>
<feature type="domain" description="C2H2-type" evidence="8">
    <location>
        <begin position="325"/>
        <end position="352"/>
    </location>
</feature>
<dbReference type="EMBL" id="JAHIBW010000011">
    <property type="protein sequence ID" value="KAG7306885.1"/>
    <property type="molecule type" value="Genomic_DNA"/>
</dbReference>
<keyword evidence="1" id="KW-0479">Metal-binding</keyword>
<feature type="domain" description="C2H2-type" evidence="8">
    <location>
        <begin position="269"/>
        <end position="296"/>
    </location>
</feature>
<keyword evidence="3 6" id="KW-0863">Zinc-finger</keyword>
<keyword evidence="5" id="KW-0539">Nucleus</keyword>
<sequence>MEDDIDIEEHDLLNDPALRSVFPDLTILKSEIIDFNISAETPSEMHVLERNENQLDGTLAENSGTLPPVCPTHDTDVKPDIICMDVDGTKTVVCDKISESDIIVSQGFQLSEFYSNRIKLNSSEEQDVNGILKLDYNNIKKEDMCNDTEPDAVITINSNGKNSRRITILEKYLQVNVVLTDCYTSLLNNNCYCAQCAVLFSNTEVYSEHYTNTHTESTHSTKASDSLVTRKQIIYSHVNEFVCDTCKKIFTTKRILIQHMLIHNDDKPFECDICKKTFNQITNLKSHKLLHTGEKPYMCGNCKKSFRHSSTLKNHELIHTGEKLFQCDDCTKTFYRRSNLKSHKLVHRGEMPFQCEICTKSFKQISHLKSHKLVHTGEKPYKCGNCKKSLRHFSTLKEHELIHTGEKPFQCDICKKTFRHRGSWKNHKLIHTGEKPFQCDTCPKSFNRRDTLKKHKLLHTAAQPYGSDASEKNNVRSGKHEETTNMRYMTRRETAGCQ</sequence>
<name>A0ABQ7QPA0_PLUXY</name>
<dbReference type="Proteomes" id="UP000823941">
    <property type="component" value="Chromosome 11"/>
</dbReference>
<evidence type="ECO:0000256" key="6">
    <source>
        <dbReference type="PROSITE-ProRule" id="PRU00042"/>
    </source>
</evidence>
<dbReference type="PROSITE" id="PS50157">
    <property type="entry name" value="ZINC_FINGER_C2H2_2"/>
    <property type="match status" value="8"/>
</dbReference>
<dbReference type="Pfam" id="PF00096">
    <property type="entry name" value="zf-C2H2"/>
    <property type="match status" value="6"/>
</dbReference>
<dbReference type="PANTHER" id="PTHR23235">
    <property type="entry name" value="KRUEPPEL-LIKE TRANSCRIPTION FACTOR"/>
    <property type="match status" value="1"/>
</dbReference>
<dbReference type="Pfam" id="PF12874">
    <property type="entry name" value="zf-met"/>
    <property type="match status" value="1"/>
</dbReference>
<comment type="caution">
    <text evidence="9">The sequence shown here is derived from an EMBL/GenBank/DDBJ whole genome shotgun (WGS) entry which is preliminary data.</text>
</comment>
<evidence type="ECO:0000313" key="10">
    <source>
        <dbReference type="Proteomes" id="UP000823941"/>
    </source>
</evidence>
<dbReference type="InterPro" id="IPR013087">
    <property type="entry name" value="Znf_C2H2_type"/>
</dbReference>
<feature type="domain" description="C2H2-type" evidence="8">
    <location>
        <begin position="241"/>
        <end position="268"/>
    </location>
</feature>
<protein>
    <recommendedName>
        <fullName evidence="8">C2H2-type domain-containing protein</fullName>
    </recommendedName>
</protein>
<dbReference type="Gene3D" id="3.30.160.60">
    <property type="entry name" value="Classic Zinc Finger"/>
    <property type="match status" value="8"/>
</dbReference>
<feature type="domain" description="C2H2-type" evidence="8">
    <location>
        <begin position="297"/>
        <end position="324"/>
    </location>
</feature>
<evidence type="ECO:0000256" key="1">
    <source>
        <dbReference type="ARBA" id="ARBA00022723"/>
    </source>
</evidence>
<evidence type="ECO:0000313" key="9">
    <source>
        <dbReference type="EMBL" id="KAG7306885.1"/>
    </source>
</evidence>
<dbReference type="SMART" id="SM00355">
    <property type="entry name" value="ZnF_C2H2"/>
    <property type="match status" value="9"/>
</dbReference>
<keyword evidence="10" id="KW-1185">Reference proteome</keyword>
<organism evidence="9 10">
    <name type="scientific">Plutella xylostella</name>
    <name type="common">Diamondback moth</name>
    <name type="synonym">Plutella maculipennis</name>
    <dbReference type="NCBI Taxonomy" id="51655"/>
    <lineage>
        <taxon>Eukaryota</taxon>
        <taxon>Metazoa</taxon>
        <taxon>Ecdysozoa</taxon>
        <taxon>Arthropoda</taxon>
        <taxon>Hexapoda</taxon>
        <taxon>Insecta</taxon>
        <taxon>Pterygota</taxon>
        <taxon>Neoptera</taxon>
        <taxon>Endopterygota</taxon>
        <taxon>Lepidoptera</taxon>
        <taxon>Glossata</taxon>
        <taxon>Ditrysia</taxon>
        <taxon>Yponomeutoidea</taxon>
        <taxon>Plutellidae</taxon>
        <taxon>Plutella</taxon>
    </lineage>
</organism>
<evidence type="ECO:0000256" key="2">
    <source>
        <dbReference type="ARBA" id="ARBA00022737"/>
    </source>
</evidence>
<reference evidence="9 10" key="1">
    <citation type="submission" date="2021-06" db="EMBL/GenBank/DDBJ databases">
        <title>A haploid diamondback moth (Plutella xylostella L.) genome assembly resolves 31 chromosomes and identifies a diamide resistance mutation.</title>
        <authorList>
            <person name="Ward C.M."/>
            <person name="Perry K.D."/>
            <person name="Baker G."/>
            <person name="Powis K."/>
            <person name="Heckel D.G."/>
            <person name="Baxter S.W."/>
        </authorList>
    </citation>
    <scope>NUCLEOTIDE SEQUENCE [LARGE SCALE GENOMIC DNA]</scope>
    <source>
        <strain evidence="9 10">LV</strain>
        <tissue evidence="9">Single pupa</tissue>
    </source>
</reference>
<dbReference type="InterPro" id="IPR036236">
    <property type="entry name" value="Znf_C2H2_sf"/>
</dbReference>
<evidence type="ECO:0000256" key="3">
    <source>
        <dbReference type="ARBA" id="ARBA00022771"/>
    </source>
</evidence>
<keyword evidence="4" id="KW-0862">Zinc</keyword>
<dbReference type="SUPFAM" id="SSF57667">
    <property type="entry name" value="beta-beta-alpha zinc fingers"/>
    <property type="match status" value="4"/>
</dbReference>
<proteinExistence type="predicted"/>
<evidence type="ECO:0000256" key="4">
    <source>
        <dbReference type="ARBA" id="ARBA00022833"/>
    </source>
</evidence>